<keyword evidence="1" id="KW-0812">Transmembrane</keyword>
<dbReference type="PANTHER" id="PTHR36381:SF1">
    <property type="entry name" value="ETHYLENE-REGULATED TRANSCRIPT 2 (ERT2)"/>
    <property type="match status" value="1"/>
</dbReference>
<keyword evidence="1" id="KW-1133">Transmembrane helix</keyword>
<feature type="transmembrane region" description="Helical" evidence="1">
    <location>
        <begin position="72"/>
        <end position="92"/>
    </location>
</feature>
<gene>
    <name evidence="2" type="ORF">PVL29_002463</name>
</gene>
<evidence type="ECO:0000256" key="1">
    <source>
        <dbReference type="SAM" id="Phobius"/>
    </source>
</evidence>
<comment type="caution">
    <text evidence="2">The sequence shown here is derived from an EMBL/GenBank/DDBJ whole genome shotgun (WGS) entry which is preliminary data.</text>
</comment>
<reference evidence="2 3" key="1">
    <citation type="journal article" date="2023" name="BMC Biotechnol.">
        <title>Vitis rotundifolia cv Carlos genome sequencing.</title>
        <authorList>
            <person name="Huff M."/>
            <person name="Hulse-Kemp A."/>
            <person name="Scheffler B."/>
            <person name="Youngblood R."/>
            <person name="Simpson S."/>
            <person name="Babiker E."/>
            <person name="Staton M."/>
        </authorList>
    </citation>
    <scope>NUCLEOTIDE SEQUENCE [LARGE SCALE GENOMIC DNA]</scope>
    <source>
        <tissue evidence="2">Leaf</tissue>
    </source>
</reference>
<keyword evidence="3" id="KW-1185">Reference proteome</keyword>
<protein>
    <submittedName>
        <fullName evidence="2">Uncharacterized protein</fullName>
    </submittedName>
</protein>
<name>A0AA39AH74_VITRO</name>
<dbReference type="PANTHER" id="PTHR36381">
    <property type="entry name" value="ETHYLENE-REGULATED TRANSCRIPT 2 (ERT2)"/>
    <property type="match status" value="1"/>
</dbReference>
<evidence type="ECO:0000313" key="2">
    <source>
        <dbReference type="EMBL" id="KAJ9707446.1"/>
    </source>
</evidence>
<dbReference type="EMBL" id="JARBHA010000002">
    <property type="protein sequence ID" value="KAJ9707446.1"/>
    <property type="molecule type" value="Genomic_DNA"/>
</dbReference>
<keyword evidence="1" id="KW-0472">Membrane</keyword>
<organism evidence="2 3">
    <name type="scientific">Vitis rotundifolia</name>
    <name type="common">Muscadine grape</name>
    <dbReference type="NCBI Taxonomy" id="103349"/>
    <lineage>
        <taxon>Eukaryota</taxon>
        <taxon>Viridiplantae</taxon>
        <taxon>Streptophyta</taxon>
        <taxon>Embryophyta</taxon>
        <taxon>Tracheophyta</taxon>
        <taxon>Spermatophyta</taxon>
        <taxon>Magnoliopsida</taxon>
        <taxon>eudicotyledons</taxon>
        <taxon>Gunneridae</taxon>
        <taxon>Pentapetalae</taxon>
        <taxon>rosids</taxon>
        <taxon>Vitales</taxon>
        <taxon>Vitaceae</taxon>
        <taxon>Viteae</taxon>
        <taxon>Vitis</taxon>
    </lineage>
</organism>
<sequence>MQAPTSSNSFSKIRSVECEKEEIGGIDGGNIVDGGGEIEESVRRPSGRGVTVAVLKMLVVVILALGTKKLTVGITMFAFLLLFLEYAVKWVFGSLTLCFDAQIAIKSLIPKAPTPKTLSNTLVEEIQIAKSQFVG</sequence>
<proteinExistence type="predicted"/>
<evidence type="ECO:0000313" key="3">
    <source>
        <dbReference type="Proteomes" id="UP001168098"/>
    </source>
</evidence>
<accession>A0AA39AH74</accession>
<feature type="transmembrane region" description="Helical" evidence="1">
    <location>
        <begin position="49"/>
        <end position="66"/>
    </location>
</feature>
<dbReference type="Proteomes" id="UP001168098">
    <property type="component" value="Unassembled WGS sequence"/>
</dbReference>
<dbReference type="AlphaFoldDB" id="A0AA39AH74"/>